<protein>
    <submittedName>
        <fullName evidence="6">Sigma-70 family RNA polymerase sigma factor</fullName>
    </submittedName>
</protein>
<comment type="caution">
    <text evidence="6">The sequence shown here is derived from an EMBL/GenBank/DDBJ whole genome shotgun (WGS) entry which is preliminary data.</text>
</comment>
<reference evidence="6" key="1">
    <citation type="journal article" date="2021" name="PeerJ">
        <title>Extensive microbial diversity within the chicken gut microbiome revealed by metagenomics and culture.</title>
        <authorList>
            <person name="Gilroy R."/>
            <person name="Ravi A."/>
            <person name="Getino M."/>
            <person name="Pursley I."/>
            <person name="Horton D.L."/>
            <person name="Alikhan N.F."/>
            <person name="Baker D."/>
            <person name="Gharbi K."/>
            <person name="Hall N."/>
            <person name="Watson M."/>
            <person name="Adriaenssens E.M."/>
            <person name="Foster-Nyarko E."/>
            <person name="Jarju S."/>
            <person name="Secka A."/>
            <person name="Antonio M."/>
            <person name="Oren A."/>
            <person name="Chaudhuri R.R."/>
            <person name="La Ragione R."/>
            <person name="Hildebrand F."/>
            <person name="Pallen M.J."/>
        </authorList>
    </citation>
    <scope>NUCLEOTIDE SEQUENCE</scope>
    <source>
        <strain evidence="6">ChiGjej4B4-7305</strain>
    </source>
</reference>
<dbReference type="Gene3D" id="1.20.140.160">
    <property type="match status" value="1"/>
</dbReference>
<evidence type="ECO:0000256" key="3">
    <source>
        <dbReference type="ARBA" id="ARBA00023125"/>
    </source>
</evidence>
<dbReference type="InterPro" id="IPR013324">
    <property type="entry name" value="RNA_pol_sigma_r3/r4-like"/>
</dbReference>
<keyword evidence="1" id="KW-0805">Transcription regulation</keyword>
<dbReference type="EMBL" id="DXBY01000013">
    <property type="protein sequence ID" value="HIZ34238.1"/>
    <property type="molecule type" value="Genomic_DNA"/>
</dbReference>
<evidence type="ECO:0000256" key="1">
    <source>
        <dbReference type="ARBA" id="ARBA00023015"/>
    </source>
</evidence>
<evidence type="ECO:0000256" key="4">
    <source>
        <dbReference type="ARBA" id="ARBA00023163"/>
    </source>
</evidence>
<accession>A0A9D2J2L9</accession>
<name>A0A9D2J2L9_9MICO</name>
<keyword evidence="4" id="KW-0804">Transcription</keyword>
<dbReference type="InterPro" id="IPR014284">
    <property type="entry name" value="RNA_pol_sigma-70_dom"/>
</dbReference>
<sequence length="63" mass="7206">MLRPVLRGLTRRERRIVHLRFVSGCTQHELGAALGVSQMQVSRLLDRILTKLRDQIAPVERAS</sequence>
<dbReference type="GO" id="GO:0006352">
    <property type="term" value="P:DNA-templated transcription initiation"/>
    <property type="evidence" value="ECO:0007669"/>
    <property type="project" value="InterPro"/>
</dbReference>
<evidence type="ECO:0000256" key="2">
    <source>
        <dbReference type="ARBA" id="ARBA00023082"/>
    </source>
</evidence>
<proteinExistence type="predicted"/>
<gene>
    <name evidence="6" type="ORF">H9815_00535</name>
</gene>
<dbReference type="PANTHER" id="PTHR30385">
    <property type="entry name" value="SIGMA FACTOR F FLAGELLAR"/>
    <property type="match status" value="1"/>
</dbReference>
<dbReference type="NCBIfam" id="TIGR02937">
    <property type="entry name" value="sigma70-ECF"/>
    <property type="match status" value="1"/>
</dbReference>
<evidence type="ECO:0000313" key="7">
    <source>
        <dbReference type="Proteomes" id="UP000824037"/>
    </source>
</evidence>
<feature type="domain" description="RNA polymerase sigma-70 region 4" evidence="5">
    <location>
        <begin position="6"/>
        <end position="53"/>
    </location>
</feature>
<evidence type="ECO:0000259" key="5">
    <source>
        <dbReference type="Pfam" id="PF04545"/>
    </source>
</evidence>
<evidence type="ECO:0000313" key="6">
    <source>
        <dbReference type="EMBL" id="HIZ34238.1"/>
    </source>
</evidence>
<dbReference type="GO" id="GO:0003677">
    <property type="term" value="F:DNA binding"/>
    <property type="evidence" value="ECO:0007669"/>
    <property type="project" value="UniProtKB-KW"/>
</dbReference>
<dbReference type="Proteomes" id="UP000824037">
    <property type="component" value="Unassembled WGS sequence"/>
</dbReference>
<keyword evidence="3" id="KW-0238">DNA-binding</keyword>
<dbReference type="PRINTS" id="PR00046">
    <property type="entry name" value="SIGMA70FCT"/>
</dbReference>
<organism evidence="6 7">
    <name type="scientific">Candidatus Ruania gallistercoris</name>
    <dbReference type="NCBI Taxonomy" id="2838746"/>
    <lineage>
        <taxon>Bacteria</taxon>
        <taxon>Bacillati</taxon>
        <taxon>Actinomycetota</taxon>
        <taxon>Actinomycetes</taxon>
        <taxon>Micrococcales</taxon>
        <taxon>Ruaniaceae</taxon>
        <taxon>Ruania</taxon>
    </lineage>
</organism>
<reference evidence="6" key="2">
    <citation type="submission" date="2021-04" db="EMBL/GenBank/DDBJ databases">
        <authorList>
            <person name="Gilroy R."/>
        </authorList>
    </citation>
    <scope>NUCLEOTIDE SEQUENCE</scope>
    <source>
        <strain evidence="6">ChiGjej4B4-7305</strain>
    </source>
</reference>
<keyword evidence="2" id="KW-0731">Sigma factor</keyword>
<dbReference type="Pfam" id="PF04545">
    <property type="entry name" value="Sigma70_r4"/>
    <property type="match status" value="1"/>
</dbReference>
<dbReference type="SUPFAM" id="SSF88659">
    <property type="entry name" value="Sigma3 and sigma4 domains of RNA polymerase sigma factors"/>
    <property type="match status" value="1"/>
</dbReference>
<dbReference type="GO" id="GO:0016987">
    <property type="term" value="F:sigma factor activity"/>
    <property type="evidence" value="ECO:0007669"/>
    <property type="project" value="UniProtKB-KW"/>
</dbReference>
<dbReference type="AlphaFoldDB" id="A0A9D2J2L9"/>
<dbReference type="InterPro" id="IPR007630">
    <property type="entry name" value="RNA_pol_sigma70_r4"/>
</dbReference>
<dbReference type="InterPro" id="IPR000943">
    <property type="entry name" value="RNA_pol_sigma70"/>
</dbReference>
<dbReference type="PANTHER" id="PTHR30385:SF4">
    <property type="entry name" value="RNA POLYMERASE SIGMA-E FACTOR"/>
    <property type="match status" value="1"/>
</dbReference>